<comment type="caution">
    <text evidence="1">The sequence shown here is derived from an EMBL/GenBank/DDBJ whole genome shotgun (WGS) entry which is preliminary data.</text>
</comment>
<proteinExistence type="predicted"/>
<organism evidence="1 2">
    <name type="scientific">Candidatus Uhrbacteria bacterium CG_4_9_14_3_um_filter_50_9</name>
    <dbReference type="NCBI Taxonomy" id="1975035"/>
    <lineage>
        <taxon>Bacteria</taxon>
        <taxon>Candidatus Uhriibacteriota</taxon>
    </lineage>
</organism>
<protein>
    <submittedName>
        <fullName evidence="1">Uncharacterized protein</fullName>
    </submittedName>
</protein>
<reference evidence="2" key="1">
    <citation type="submission" date="2017-09" db="EMBL/GenBank/DDBJ databases">
        <title>Depth-based differentiation of microbial function through sediment-hosted aquifers and enrichment of novel symbionts in the deep terrestrial subsurface.</title>
        <authorList>
            <person name="Probst A.J."/>
            <person name="Ladd B."/>
            <person name="Jarett J.K."/>
            <person name="Geller-Mcgrath D.E."/>
            <person name="Sieber C.M.K."/>
            <person name="Emerson J.B."/>
            <person name="Anantharaman K."/>
            <person name="Thomas B.C."/>
            <person name="Malmstrom R."/>
            <person name="Stieglmeier M."/>
            <person name="Klingl A."/>
            <person name="Woyke T."/>
            <person name="Ryan C.M."/>
            <person name="Banfield J.F."/>
        </authorList>
    </citation>
    <scope>NUCLEOTIDE SEQUENCE [LARGE SCALE GENOMIC DNA]</scope>
</reference>
<name>A0A2M7XB77_9BACT</name>
<dbReference type="EMBL" id="PFWU01000049">
    <property type="protein sequence ID" value="PJA45130.1"/>
    <property type="molecule type" value="Genomic_DNA"/>
</dbReference>
<dbReference type="Proteomes" id="UP000229385">
    <property type="component" value="Unassembled WGS sequence"/>
</dbReference>
<evidence type="ECO:0000313" key="2">
    <source>
        <dbReference type="Proteomes" id="UP000229385"/>
    </source>
</evidence>
<dbReference type="AlphaFoldDB" id="A0A2M7XB77"/>
<gene>
    <name evidence="1" type="ORF">CO174_04840</name>
</gene>
<accession>A0A2M7XB77</accession>
<sequence>MHTGEKIKALFGRFKGQLPSQEETGFVSVPFREEYAFLWIFKRTRVSWLWIMELDDLWHVVVAPALPLQPVFMGAVISVDYSKIDGRGQKAWDSAYQRYRLYERLEDEVIKAYARSIDLAYDEHMRVEREVSA</sequence>
<evidence type="ECO:0000313" key="1">
    <source>
        <dbReference type="EMBL" id="PJA45130.1"/>
    </source>
</evidence>